<evidence type="ECO:0000256" key="2">
    <source>
        <dbReference type="SAM" id="SignalP"/>
    </source>
</evidence>
<keyword evidence="1" id="KW-1133">Transmembrane helix</keyword>
<dbReference type="InterPro" id="IPR022472">
    <property type="entry name" value="VPLPA-CTERM"/>
</dbReference>
<keyword evidence="1" id="KW-0812">Transmembrane</keyword>
<accession>A0A844CPI1</accession>
<dbReference type="EMBL" id="SZWE01000002">
    <property type="protein sequence ID" value="MRU16747.1"/>
    <property type="molecule type" value="Genomic_DNA"/>
</dbReference>
<dbReference type="Proteomes" id="UP000564704">
    <property type="component" value="Unassembled WGS sequence"/>
</dbReference>
<reference evidence="3 4" key="1">
    <citation type="submission" date="2019-05" db="EMBL/GenBank/DDBJ databases">
        <title>Roseovarius bejariae sp. nov., a moderately halophylic bacterium isolated from a saline soil in Rambla Salada (Murcia).</title>
        <authorList>
            <person name="Castro D.J."/>
            <person name="Gomez-Altuve A."/>
            <person name="Reina J.C."/>
            <person name="Rodriguez M."/>
            <person name="Sampedro I."/>
            <person name="Llamas I."/>
            <person name="Martinez-Checa F."/>
        </authorList>
    </citation>
    <scope>NUCLEOTIDE SEQUENCE [LARGE SCALE GENOMIC DNA]</scope>
    <source>
        <strain evidence="3 4">A21</strain>
    </source>
</reference>
<organism evidence="3 4">
    <name type="scientific">Roseovarius bejariae</name>
    <dbReference type="NCBI Taxonomy" id="2576383"/>
    <lineage>
        <taxon>Bacteria</taxon>
        <taxon>Pseudomonadati</taxon>
        <taxon>Pseudomonadota</taxon>
        <taxon>Alphaproteobacteria</taxon>
        <taxon>Rhodobacterales</taxon>
        <taxon>Roseobacteraceae</taxon>
        <taxon>Roseovarius</taxon>
    </lineage>
</organism>
<evidence type="ECO:0000313" key="4">
    <source>
        <dbReference type="Proteomes" id="UP000564704"/>
    </source>
</evidence>
<evidence type="ECO:0000313" key="3">
    <source>
        <dbReference type="EMBL" id="MRU16747.1"/>
    </source>
</evidence>
<feature type="signal peptide" evidence="2">
    <location>
        <begin position="1"/>
        <end position="29"/>
    </location>
</feature>
<protein>
    <submittedName>
        <fullName evidence="3">VPLPA-CTERM sorting domain-containing protein</fullName>
    </submittedName>
</protein>
<feature type="chain" id="PRO_5032421083" evidence="2">
    <location>
        <begin position="30"/>
        <end position="207"/>
    </location>
</feature>
<name>A0A844CPI1_9RHOB</name>
<dbReference type="AlphaFoldDB" id="A0A844CPI1"/>
<gene>
    <name evidence="3" type="ORF">FDP25_15000</name>
</gene>
<dbReference type="RefSeq" id="WP_154154142.1">
    <property type="nucleotide sequence ID" value="NZ_SZWE01000002.1"/>
</dbReference>
<keyword evidence="1" id="KW-0472">Membrane</keyword>
<sequence length="207" mass="21191">MQLEDNIKENAMRAILAAALISCSSVVNAATVSIDFDDLGSGVTIGSTYSGQGVTFVDAYTIPAISGAAGTAIYHAQTGYRTDPSDPIGAVFSTGVSSVSVTGYDVGVNGFQLLAFDAGDSLIDSSQIIGVDVGTSGAPTDTTTLTVTGLIHRVEFSQVQDIAGDGILFDNFVFEETAVIPLPASAILLLTGVGGLGFMARRRARTA</sequence>
<feature type="transmembrane region" description="Helical" evidence="1">
    <location>
        <begin position="178"/>
        <end position="200"/>
    </location>
</feature>
<evidence type="ECO:0000256" key="1">
    <source>
        <dbReference type="SAM" id="Phobius"/>
    </source>
</evidence>
<proteinExistence type="predicted"/>
<dbReference type="OrthoDB" id="8708738at2"/>
<keyword evidence="2" id="KW-0732">Signal</keyword>
<comment type="caution">
    <text evidence="3">The sequence shown here is derived from an EMBL/GenBank/DDBJ whole genome shotgun (WGS) entry which is preliminary data.</text>
</comment>
<dbReference type="NCBIfam" id="TIGR03370">
    <property type="entry name" value="VPLPA-CTERM"/>
    <property type="match status" value="1"/>
</dbReference>
<keyword evidence="4" id="KW-1185">Reference proteome</keyword>